<dbReference type="Gene3D" id="1.20.142.10">
    <property type="entry name" value="Poly(ADP-ribose) polymerase, regulatory domain"/>
    <property type="match status" value="1"/>
</dbReference>
<dbReference type="GO" id="GO:0005730">
    <property type="term" value="C:nucleolus"/>
    <property type="evidence" value="ECO:0007669"/>
    <property type="project" value="TreeGrafter"/>
</dbReference>
<dbReference type="EC" id="2.4.2.-" evidence="15"/>
<dbReference type="Pfam" id="PF00644">
    <property type="entry name" value="PARP"/>
    <property type="match status" value="1"/>
</dbReference>
<evidence type="ECO:0000256" key="5">
    <source>
        <dbReference type="ARBA" id="ARBA00022723"/>
    </source>
</evidence>
<dbReference type="Pfam" id="PF05406">
    <property type="entry name" value="WGR"/>
    <property type="match status" value="1"/>
</dbReference>
<dbReference type="Proteomes" id="UP000654075">
    <property type="component" value="Unassembled WGS sequence"/>
</dbReference>
<accession>A0A813EZS9</accession>
<keyword evidence="2 15" id="KW-0328">Glycosyltransferase</keyword>
<comment type="catalytic activity">
    <reaction evidence="14">
        <text>NAD(+) + (ADP-D-ribosyl)n-acceptor = nicotinamide + (ADP-D-ribosyl)n+1-acceptor + H(+).</text>
        <dbReference type="EC" id="2.4.2.30"/>
    </reaction>
</comment>
<evidence type="ECO:0000256" key="16">
    <source>
        <dbReference type="SAM" id="MobiDB-lite"/>
    </source>
</evidence>
<evidence type="ECO:0000256" key="7">
    <source>
        <dbReference type="ARBA" id="ARBA00022765"/>
    </source>
</evidence>
<feature type="domain" description="WGR" evidence="19">
    <location>
        <begin position="81"/>
        <end position="176"/>
    </location>
</feature>
<organism evidence="20 21">
    <name type="scientific">Polarella glacialis</name>
    <name type="common">Dinoflagellate</name>
    <dbReference type="NCBI Taxonomy" id="89957"/>
    <lineage>
        <taxon>Eukaryota</taxon>
        <taxon>Sar</taxon>
        <taxon>Alveolata</taxon>
        <taxon>Dinophyceae</taxon>
        <taxon>Suessiales</taxon>
        <taxon>Suessiaceae</taxon>
        <taxon>Polarella</taxon>
    </lineage>
</organism>
<comment type="similarity">
    <text evidence="13">Belongs to the ARTD/PARP family.</text>
</comment>
<evidence type="ECO:0000256" key="8">
    <source>
        <dbReference type="ARBA" id="ARBA00022771"/>
    </source>
</evidence>
<feature type="domain" description="PARP catalytic" evidence="17">
    <location>
        <begin position="333"/>
        <end position="558"/>
    </location>
</feature>
<feature type="compositionally biased region" description="Low complexity" evidence="16">
    <location>
        <begin position="22"/>
        <end position="54"/>
    </location>
</feature>
<keyword evidence="3 15" id="KW-0808">Transferase</keyword>
<sequence length="558" mass="61075">MTQLNTESKNKRTLRREKMKKTPAAAASKASGGPPAKKAKLSDAAPSASPPAGSASVDAAILTQVAKGGAVVDKDFPNSQDFHVVADAAGPWDATLNQANVGANNNKFYIIQILQHDTSGKICFWNRYGRVGSKGQSSSTDTSVEGAKGMFKGKFREKTGNSWDFGKDFSAQKGKYTLLEMDYGSAVADDSAANASSSADAPPPSALPGEVQELVRLVCDTAMMQRQMVEIGYNAKKLPLGKLSKKTIADGYQALKDLEDELDKPKPSLKKLQDLSSDFYTLIPHDFGFQNLASFVINTQDELKAKLLMLEALADIELATKLLTSGSCPGLENPLDAHHRKLKCTFTPLMSSSDDWKLMELYMKNTHGATHSAYELKLHQLFDLDRQGEVERFEVNRKDTNRQLLWHGSRLTNWCGILSQGLRIAPPEAPVSGYMFGKGVYFADSVSKSANYCCTNKNNPRGVMLLCEVALGEMNELLQSDSKAKEHLGGKTSTLGQGKLAPDPAVYRVLPDGVHVPVGPLKEAKVKGSSLQYNEFIVYEVERIRMRYLLVVDFVYKK</sequence>
<evidence type="ECO:0000256" key="3">
    <source>
        <dbReference type="ARBA" id="ARBA00022679"/>
    </source>
</evidence>
<keyword evidence="12" id="KW-0539">Nucleus</keyword>
<evidence type="ECO:0000256" key="6">
    <source>
        <dbReference type="ARBA" id="ARBA00022737"/>
    </source>
</evidence>
<dbReference type="GO" id="GO:0003950">
    <property type="term" value="F:NAD+ poly-ADP-ribosyltransferase activity"/>
    <property type="evidence" value="ECO:0007669"/>
    <property type="project" value="UniProtKB-UniRule"/>
</dbReference>
<dbReference type="Pfam" id="PF02877">
    <property type="entry name" value="PARP_reg"/>
    <property type="match status" value="1"/>
</dbReference>
<evidence type="ECO:0000259" key="18">
    <source>
        <dbReference type="PROSITE" id="PS51060"/>
    </source>
</evidence>
<dbReference type="FunFam" id="3.90.228.10:FF:000002">
    <property type="entry name" value="Poly [ADP-ribose] polymerase"/>
    <property type="match status" value="1"/>
</dbReference>
<feature type="compositionally biased region" description="Basic residues" evidence="16">
    <location>
        <begin position="11"/>
        <end position="21"/>
    </location>
</feature>
<keyword evidence="21" id="KW-1185">Reference proteome</keyword>
<evidence type="ECO:0000256" key="14">
    <source>
        <dbReference type="ARBA" id="ARBA00033987"/>
    </source>
</evidence>
<dbReference type="PROSITE" id="PS51977">
    <property type="entry name" value="WGR"/>
    <property type="match status" value="1"/>
</dbReference>
<dbReference type="SMART" id="SM00773">
    <property type="entry name" value="WGR"/>
    <property type="match status" value="1"/>
</dbReference>
<evidence type="ECO:0000256" key="1">
    <source>
        <dbReference type="ARBA" id="ARBA00004123"/>
    </source>
</evidence>
<dbReference type="InterPro" id="IPR050800">
    <property type="entry name" value="ARTD/PARP"/>
</dbReference>
<evidence type="ECO:0000259" key="19">
    <source>
        <dbReference type="PROSITE" id="PS51977"/>
    </source>
</evidence>
<dbReference type="GO" id="GO:0003677">
    <property type="term" value="F:DNA binding"/>
    <property type="evidence" value="ECO:0007669"/>
    <property type="project" value="UniProtKB-KW"/>
</dbReference>
<dbReference type="CDD" id="cd01437">
    <property type="entry name" value="parp_like"/>
    <property type="match status" value="1"/>
</dbReference>
<dbReference type="Gene3D" id="3.90.228.10">
    <property type="match status" value="1"/>
</dbReference>
<comment type="caution">
    <text evidence="20">The sequence shown here is derived from an EMBL/GenBank/DDBJ whole genome shotgun (WGS) entry which is preliminary data.</text>
</comment>
<keyword evidence="8" id="KW-0863">Zinc-finger</keyword>
<dbReference type="OrthoDB" id="2017365at2759"/>
<dbReference type="PROSITE" id="PS51060">
    <property type="entry name" value="PARP_ALPHA_HD"/>
    <property type="match status" value="1"/>
</dbReference>
<dbReference type="SUPFAM" id="SSF142921">
    <property type="entry name" value="WGR domain-like"/>
    <property type="match status" value="1"/>
</dbReference>
<feature type="region of interest" description="Disordered" evidence="16">
    <location>
        <begin position="1"/>
        <end position="54"/>
    </location>
</feature>
<keyword evidence="4" id="KW-0548">Nucleotidyltransferase</keyword>
<protein>
    <recommendedName>
        <fullName evidence="15">Poly [ADP-ribose] polymerase</fullName>
        <shortName evidence="15">PARP</shortName>
        <ecNumber evidence="15">2.4.2.-</ecNumber>
    </recommendedName>
</protein>
<reference evidence="20" key="1">
    <citation type="submission" date="2021-02" db="EMBL/GenBank/DDBJ databases">
        <authorList>
            <person name="Dougan E. K."/>
            <person name="Rhodes N."/>
            <person name="Thang M."/>
            <person name="Chan C."/>
        </authorList>
    </citation>
    <scope>NUCLEOTIDE SEQUENCE</scope>
</reference>
<comment type="subcellular location">
    <subcellularLocation>
        <location evidence="1">Nucleus</location>
    </subcellularLocation>
</comment>
<evidence type="ECO:0000256" key="15">
    <source>
        <dbReference type="RuleBase" id="RU362114"/>
    </source>
</evidence>
<evidence type="ECO:0000256" key="12">
    <source>
        <dbReference type="ARBA" id="ARBA00023242"/>
    </source>
</evidence>
<keyword evidence="6" id="KW-0677">Repeat</keyword>
<dbReference type="GO" id="GO:0016779">
    <property type="term" value="F:nucleotidyltransferase activity"/>
    <property type="evidence" value="ECO:0007669"/>
    <property type="project" value="UniProtKB-KW"/>
</dbReference>
<evidence type="ECO:0000256" key="10">
    <source>
        <dbReference type="ARBA" id="ARBA00023027"/>
    </source>
</evidence>
<dbReference type="EMBL" id="CAJNNV010019116">
    <property type="protein sequence ID" value="CAE8606373.1"/>
    <property type="molecule type" value="Genomic_DNA"/>
</dbReference>
<keyword evidence="5" id="KW-0479">Metal-binding</keyword>
<feature type="domain" description="PARP alpha-helical" evidence="18">
    <location>
        <begin position="204"/>
        <end position="324"/>
    </location>
</feature>
<dbReference type="InterPro" id="IPR004102">
    <property type="entry name" value="Poly(ADP-ribose)pol_reg_dom"/>
</dbReference>
<evidence type="ECO:0000256" key="4">
    <source>
        <dbReference type="ARBA" id="ARBA00022695"/>
    </source>
</evidence>
<proteinExistence type="inferred from homology"/>
<dbReference type="InterPro" id="IPR036930">
    <property type="entry name" value="WGR_dom_sf"/>
</dbReference>
<evidence type="ECO:0000259" key="17">
    <source>
        <dbReference type="PROSITE" id="PS51059"/>
    </source>
</evidence>
<dbReference type="AlphaFoldDB" id="A0A813EZS9"/>
<keyword evidence="9" id="KW-0862">Zinc</keyword>
<dbReference type="GO" id="GO:0008270">
    <property type="term" value="F:zinc ion binding"/>
    <property type="evidence" value="ECO:0007669"/>
    <property type="project" value="UniProtKB-KW"/>
</dbReference>
<keyword evidence="11" id="KW-0238">DNA-binding</keyword>
<dbReference type="FunFam" id="1.20.142.10:FF:000002">
    <property type="entry name" value="Poly [ADP-ribose] polymerase"/>
    <property type="match status" value="1"/>
</dbReference>
<evidence type="ECO:0000256" key="9">
    <source>
        <dbReference type="ARBA" id="ARBA00022833"/>
    </source>
</evidence>
<dbReference type="SUPFAM" id="SSF47587">
    <property type="entry name" value="Domain of poly(ADP-ribose) polymerase"/>
    <property type="match status" value="1"/>
</dbReference>
<keyword evidence="7" id="KW-0013">ADP-ribosylation</keyword>
<dbReference type="GO" id="GO:0070212">
    <property type="term" value="P:protein poly-ADP-ribosylation"/>
    <property type="evidence" value="ECO:0007669"/>
    <property type="project" value="TreeGrafter"/>
</dbReference>
<evidence type="ECO:0000256" key="13">
    <source>
        <dbReference type="ARBA" id="ARBA00024347"/>
    </source>
</evidence>
<name>A0A813EZS9_POLGL</name>
<dbReference type="PROSITE" id="PS51059">
    <property type="entry name" value="PARP_CATALYTIC"/>
    <property type="match status" value="1"/>
</dbReference>
<dbReference type="PANTHER" id="PTHR10459">
    <property type="entry name" value="DNA LIGASE"/>
    <property type="match status" value="1"/>
</dbReference>
<dbReference type="InterPro" id="IPR012317">
    <property type="entry name" value="Poly(ADP-ribose)pol_cat_dom"/>
</dbReference>
<dbReference type="InterPro" id="IPR008893">
    <property type="entry name" value="WGR_domain"/>
</dbReference>
<dbReference type="GO" id="GO:0006302">
    <property type="term" value="P:double-strand break repair"/>
    <property type="evidence" value="ECO:0007669"/>
    <property type="project" value="TreeGrafter"/>
</dbReference>
<evidence type="ECO:0000313" key="20">
    <source>
        <dbReference type="EMBL" id="CAE8606373.1"/>
    </source>
</evidence>
<gene>
    <name evidence="20" type="ORF">PGLA1383_LOCUS24357</name>
</gene>
<dbReference type="PANTHER" id="PTHR10459:SF60">
    <property type="entry name" value="POLY [ADP-RIBOSE] POLYMERASE 2"/>
    <property type="match status" value="1"/>
</dbReference>
<keyword evidence="10 15" id="KW-0520">NAD</keyword>
<evidence type="ECO:0000313" key="21">
    <source>
        <dbReference type="Proteomes" id="UP000654075"/>
    </source>
</evidence>
<dbReference type="SUPFAM" id="SSF56399">
    <property type="entry name" value="ADP-ribosylation"/>
    <property type="match status" value="1"/>
</dbReference>
<evidence type="ECO:0000256" key="2">
    <source>
        <dbReference type="ARBA" id="ARBA00022676"/>
    </source>
</evidence>
<dbReference type="InterPro" id="IPR036616">
    <property type="entry name" value="Poly(ADP-ribose)pol_reg_dom_sf"/>
</dbReference>
<dbReference type="OMA" id="IPHNNGY"/>
<evidence type="ECO:0000256" key="11">
    <source>
        <dbReference type="ARBA" id="ARBA00023125"/>
    </source>
</evidence>
<dbReference type="GO" id="GO:1990404">
    <property type="term" value="F:NAD+-protein mono-ADP-ribosyltransferase activity"/>
    <property type="evidence" value="ECO:0007669"/>
    <property type="project" value="TreeGrafter"/>
</dbReference>